<dbReference type="PROSITE" id="PS00161">
    <property type="entry name" value="ISOCITRATE_LYASE"/>
    <property type="match status" value="1"/>
</dbReference>
<dbReference type="EMBL" id="JAQQEZ010000005">
    <property type="protein sequence ID" value="MFM0001195.1"/>
    <property type="molecule type" value="Genomic_DNA"/>
</dbReference>
<name>A0ABW9AL96_9BURK</name>
<dbReference type="InterPro" id="IPR018523">
    <property type="entry name" value="Isocitrate_lyase_ph_CS"/>
</dbReference>
<dbReference type="InterPro" id="IPR015813">
    <property type="entry name" value="Pyrv/PenolPyrv_kinase-like_dom"/>
</dbReference>
<dbReference type="RefSeq" id="WP_408176655.1">
    <property type="nucleotide sequence ID" value="NZ_JAQQEZ010000005.1"/>
</dbReference>
<evidence type="ECO:0000313" key="1">
    <source>
        <dbReference type="EMBL" id="MFM0001195.1"/>
    </source>
</evidence>
<organism evidence="1 2">
    <name type="scientific">Paraburkholderia dipogonis</name>
    <dbReference type="NCBI Taxonomy" id="1211383"/>
    <lineage>
        <taxon>Bacteria</taxon>
        <taxon>Pseudomonadati</taxon>
        <taxon>Pseudomonadota</taxon>
        <taxon>Betaproteobacteria</taxon>
        <taxon>Burkholderiales</taxon>
        <taxon>Burkholderiaceae</taxon>
        <taxon>Paraburkholderia</taxon>
    </lineage>
</organism>
<accession>A0ABW9AL96</accession>
<comment type="caution">
    <text evidence="1">The sequence shown here is derived from an EMBL/GenBank/DDBJ whole genome shotgun (WGS) entry which is preliminary data.</text>
</comment>
<dbReference type="Pfam" id="PF13714">
    <property type="entry name" value="PEP_mutase"/>
    <property type="match status" value="1"/>
</dbReference>
<proteinExistence type="predicted"/>
<dbReference type="InterPro" id="IPR039556">
    <property type="entry name" value="ICL/PEPM"/>
</dbReference>
<dbReference type="PANTHER" id="PTHR42905">
    <property type="entry name" value="PHOSPHOENOLPYRUVATE CARBOXYLASE"/>
    <property type="match status" value="1"/>
</dbReference>
<dbReference type="SUPFAM" id="SSF51621">
    <property type="entry name" value="Phosphoenolpyruvate/pyruvate domain"/>
    <property type="match status" value="1"/>
</dbReference>
<sequence>MSKRSKLRELIAAPEILVMPGVFDGYSTRLLGASGFAAGFVTGAGVSEASLGWADQGIMGLEENLRVTRALASCCEQPLIADADTGYGNAVNVHFTVRAFDGAGLAGVMIEDQVWPKRCGHMKGKQVISAEEGAEKIRAAAEARLDPQLLIMSRTDSLATHGIDEVIKRLNMYAEAGADLLFADALLATDHITTVVKNVSKPVCVNMGFGIRQRSTTPLISARRLQELGVAVVVYPRLLTAAAIQGMKNAIATLKESIESGDVIERPDLVVSFEELNDLVGIAELERIEQRYLTPEQYQQKYEHAAYEKRP</sequence>
<evidence type="ECO:0000313" key="2">
    <source>
        <dbReference type="Proteomes" id="UP001629230"/>
    </source>
</evidence>
<dbReference type="GO" id="GO:0016829">
    <property type="term" value="F:lyase activity"/>
    <property type="evidence" value="ECO:0007669"/>
    <property type="project" value="UniProtKB-KW"/>
</dbReference>
<dbReference type="InterPro" id="IPR040442">
    <property type="entry name" value="Pyrv_kinase-like_dom_sf"/>
</dbReference>
<dbReference type="Proteomes" id="UP001629230">
    <property type="component" value="Unassembled WGS sequence"/>
</dbReference>
<keyword evidence="2" id="KW-1185">Reference proteome</keyword>
<reference evidence="1 2" key="1">
    <citation type="journal article" date="2024" name="Chem. Sci.">
        <title>Discovery of megapolipeptins by genome mining of a Burkholderiales bacteria collection.</title>
        <authorList>
            <person name="Paulo B.S."/>
            <person name="Recchia M.J.J."/>
            <person name="Lee S."/>
            <person name="Fergusson C.H."/>
            <person name="Romanowski S.B."/>
            <person name="Hernandez A."/>
            <person name="Krull N."/>
            <person name="Liu D.Y."/>
            <person name="Cavanagh H."/>
            <person name="Bos A."/>
            <person name="Gray C.A."/>
            <person name="Murphy B.T."/>
            <person name="Linington R.G."/>
            <person name="Eustaquio A.S."/>
        </authorList>
    </citation>
    <scope>NUCLEOTIDE SEQUENCE [LARGE SCALE GENOMIC DNA]</scope>
    <source>
        <strain evidence="1 2">RL17-350-BIC-A</strain>
    </source>
</reference>
<dbReference type="PANTHER" id="PTHR42905:SF5">
    <property type="entry name" value="CARBOXYVINYL-CARBOXYPHOSPHONATE PHOSPHORYLMUTASE, CHLOROPLASTIC"/>
    <property type="match status" value="1"/>
</dbReference>
<dbReference type="CDD" id="cd00377">
    <property type="entry name" value="ICL_PEPM"/>
    <property type="match status" value="1"/>
</dbReference>
<dbReference type="Gene3D" id="3.20.20.60">
    <property type="entry name" value="Phosphoenolpyruvate-binding domains"/>
    <property type="match status" value="1"/>
</dbReference>
<gene>
    <name evidence="1" type="ORF">PQR57_09215</name>
</gene>
<protein>
    <submittedName>
        <fullName evidence="1">Isocitrate lyase/PEP mutase family protein</fullName>
    </submittedName>
</protein>
<keyword evidence="1" id="KW-0456">Lyase</keyword>